<evidence type="ECO:0000256" key="1">
    <source>
        <dbReference type="ARBA" id="ARBA00004141"/>
    </source>
</evidence>
<evidence type="ECO:0008006" key="10">
    <source>
        <dbReference type="Google" id="ProtNLM"/>
    </source>
</evidence>
<evidence type="ECO:0000256" key="2">
    <source>
        <dbReference type="ARBA" id="ARBA00005587"/>
    </source>
</evidence>
<dbReference type="GeneID" id="64968382"/>
<gene>
    <name evidence="8" type="ORF">APUU_11205S</name>
</gene>
<feature type="transmembrane region" description="Helical" evidence="7">
    <location>
        <begin position="80"/>
        <end position="100"/>
    </location>
</feature>
<evidence type="ECO:0000256" key="6">
    <source>
        <dbReference type="SAM" id="MobiDB-lite"/>
    </source>
</evidence>
<evidence type="ECO:0000256" key="5">
    <source>
        <dbReference type="ARBA" id="ARBA00023136"/>
    </source>
</evidence>
<dbReference type="GO" id="GO:0005886">
    <property type="term" value="C:plasma membrane"/>
    <property type="evidence" value="ECO:0007669"/>
    <property type="project" value="TreeGrafter"/>
</dbReference>
<dbReference type="Proteomes" id="UP000654913">
    <property type="component" value="Chromosome 1"/>
</dbReference>
<reference evidence="8" key="2">
    <citation type="submission" date="2021-02" db="EMBL/GenBank/DDBJ databases">
        <title>Aspergillus puulaauensis MK2 genome sequence.</title>
        <authorList>
            <person name="Futagami T."/>
            <person name="Mori K."/>
            <person name="Kadooka C."/>
            <person name="Tanaka T."/>
        </authorList>
    </citation>
    <scope>NUCLEOTIDE SEQUENCE</scope>
    <source>
        <strain evidence="8">MK2</strain>
    </source>
</reference>
<proteinExistence type="inferred from homology"/>
<dbReference type="RefSeq" id="XP_041550571.1">
    <property type="nucleotide sequence ID" value="XM_041695713.1"/>
</dbReference>
<accession>A0A7R7XBH8</accession>
<dbReference type="PANTHER" id="PTHR31123:SF1">
    <property type="entry name" value="ACCUMULATION OF DYADS PROTEIN 2-RELATED"/>
    <property type="match status" value="1"/>
</dbReference>
<name>A0A7R7XBH8_9EURO</name>
<evidence type="ECO:0000313" key="9">
    <source>
        <dbReference type="Proteomes" id="UP000654913"/>
    </source>
</evidence>
<feature type="transmembrane region" description="Helical" evidence="7">
    <location>
        <begin position="209"/>
        <end position="230"/>
    </location>
</feature>
<feature type="transmembrane region" description="Helical" evidence="7">
    <location>
        <begin position="120"/>
        <end position="137"/>
    </location>
</feature>
<dbReference type="OrthoDB" id="3648309at2759"/>
<dbReference type="KEGG" id="apuu:APUU_11205S"/>
<evidence type="ECO:0000313" key="8">
    <source>
        <dbReference type="EMBL" id="BCS18377.1"/>
    </source>
</evidence>
<dbReference type="EMBL" id="AP024443">
    <property type="protein sequence ID" value="BCS18377.1"/>
    <property type="molecule type" value="Genomic_DNA"/>
</dbReference>
<dbReference type="NCBIfam" id="NF038013">
    <property type="entry name" value="AceTr_1"/>
    <property type="match status" value="1"/>
</dbReference>
<feature type="transmembrane region" description="Helical" evidence="7">
    <location>
        <begin position="149"/>
        <end position="170"/>
    </location>
</feature>
<sequence>MATNTMAQELEPKQGISHIPNTSGANDLESQQTRQDVIEHVKTQGPKIADPTPLGLLSFATGIFLIAMFGIGARDIQTPNAMIGVLLFFGGTSQFLAGIIEFVRGQAFGATLWCSYSAFNFSYAMIYIPGTGIMAAYTDTETGAISPEFNQALAIYIWAWFIVNTIYAIGAVRTTWVLFLDLAILSLGLLLLAVGYMDENTAVLKAGNAVLLVVAFLSYWAGCSGFWASATPIKVPTFAM</sequence>
<keyword evidence="5 7" id="KW-0472">Membrane</keyword>
<dbReference type="GO" id="GO:0015123">
    <property type="term" value="F:acetate transmembrane transporter activity"/>
    <property type="evidence" value="ECO:0007669"/>
    <property type="project" value="TreeGrafter"/>
</dbReference>
<reference evidence="8" key="1">
    <citation type="submission" date="2021-01" db="EMBL/GenBank/DDBJ databases">
        <authorList>
            <consortium name="Aspergillus puulaauensis MK2 genome sequencing consortium"/>
            <person name="Kazuki M."/>
            <person name="Futagami T."/>
        </authorList>
    </citation>
    <scope>NUCLEOTIDE SEQUENCE</scope>
    <source>
        <strain evidence="8">MK2</strain>
    </source>
</reference>
<dbReference type="InterPro" id="IPR000791">
    <property type="entry name" value="Gpr1/Fun34/SatP-like"/>
</dbReference>
<dbReference type="InterPro" id="IPR051633">
    <property type="entry name" value="AceTr"/>
</dbReference>
<feature type="compositionally biased region" description="Polar residues" evidence="6">
    <location>
        <begin position="19"/>
        <end position="33"/>
    </location>
</feature>
<keyword evidence="4 7" id="KW-1133">Transmembrane helix</keyword>
<evidence type="ECO:0000256" key="7">
    <source>
        <dbReference type="SAM" id="Phobius"/>
    </source>
</evidence>
<comment type="subcellular location">
    <subcellularLocation>
        <location evidence="1">Membrane</location>
        <topology evidence="1">Multi-pass membrane protein</topology>
    </subcellularLocation>
</comment>
<organism evidence="8 9">
    <name type="scientific">Aspergillus puulaauensis</name>
    <dbReference type="NCBI Taxonomy" id="1220207"/>
    <lineage>
        <taxon>Eukaryota</taxon>
        <taxon>Fungi</taxon>
        <taxon>Dikarya</taxon>
        <taxon>Ascomycota</taxon>
        <taxon>Pezizomycotina</taxon>
        <taxon>Eurotiomycetes</taxon>
        <taxon>Eurotiomycetidae</taxon>
        <taxon>Eurotiales</taxon>
        <taxon>Aspergillaceae</taxon>
        <taxon>Aspergillus</taxon>
    </lineage>
</organism>
<dbReference type="Pfam" id="PF01184">
    <property type="entry name" value="Gpr1_Fun34_YaaH"/>
    <property type="match status" value="1"/>
</dbReference>
<dbReference type="AlphaFoldDB" id="A0A7R7XBH8"/>
<evidence type="ECO:0000256" key="3">
    <source>
        <dbReference type="ARBA" id="ARBA00022692"/>
    </source>
</evidence>
<protein>
    <recommendedName>
        <fullName evidence="10">GPR1/FUN34/yaaH family-domain-containing protein</fullName>
    </recommendedName>
</protein>
<evidence type="ECO:0000256" key="4">
    <source>
        <dbReference type="ARBA" id="ARBA00022989"/>
    </source>
</evidence>
<keyword evidence="3 7" id="KW-0812">Transmembrane</keyword>
<feature type="region of interest" description="Disordered" evidence="6">
    <location>
        <begin position="1"/>
        <end position="33"/>
    </location>
</feature>
<feature type="transmembrane region" description="Helical" evidence="7">
    <location>
        <begin position="54"/>
        <end position="73"/>
    </location>
</feature>
<comment type="similarity">
    <text evidence="2">Belongs to the acetate uptake transporter (AceTr) (TC 2.A.96) family.</text>
</comment>
<dbReference type="PANTHER" id="PTHR31123">
    <property type="entry name" value="ACCUMULATION OF DYADS PROTEIN 2-RELATED"/>
    <property type="match status" value="1"/>
</dbReference>
<keyword evidence="9" id="KW-1185">Reference proteome</keyword>
<feature type="transmembrane region" description="Helical" evidence="7">
    <location>
        <begin position="176"/>
        <end position="197"/>
    </location>
</feature>